<name>A0A7X2V6S6_9BACI</name>
<reference evidence="2 3" key="1">
    <citation type="journal article" date="2017" name="Int. J. Syst. Evol. Microbiol.">
        <title>Bacillus mangrovi sp. nov., isolated from a sediment sample from a mangrove forest.</title>
        <authorList>
            <person name="Gupta V."/>
            <person name="Singh P.K."/>
            <person name="Korpole S."/>
            <person name="Tanuku N.R.S."/>
            <person name="Pinnaka A.K."/>
        </authorList>
    </citation>
    <scope>NUCLEOTIDE SEQUENCE [LARGE SCALE GENOMIC DNA]</scope>
    <source>
        <strain evidence="2 3">KCTC 33872</strain>
    </source>
</reference>
<comment type="caution">
    <text evidence="2">The sequence shown here is derived from an EMBL/GenBank/DDBJ whole genome shotgun (WGS) entry which is preliminary data.</text>
</comment>
<evidence type="ECO:0000313" key="2">
    <source>
        <dbReference type="EMBL" id="MTH55456.1"/>
    </source>
</evidence>
<keyword evidence="1" id="KW-0812">Transmembrane</keyword>
<keyword evidence="1" id="KW-0472">Membrane</keyword>
<dbReference type="EMBL" id="WMIB01000029">
    <property type="protein sequence ID" value="MTH55456.1"/>
    <property type="molecule type" value="Genomic_DNA"/>
</dbReference>
<keyword evidence="3" id="KW-1185">Reference proteome</keyword>
<keyword evidence="1" id="KW-1133">Transmembrane helix</keyword>
<organism evidence="2 3">
    <name type="scientific">Metabacillus mangrovi</name>
    <dbReference type="NCBI Taxonomy" id="1491830"/>
    <lineage>
        <taxon>Bacteria</taxon>
        <taxon>Bacillati</taxon>
        <taxon>Bacillota</taxon>
        <taxon>Bacilli</taxon>
        <taxon>Bacillales</taxon>
        <taxon>Bacillaceae</taxon>
        <taxon>Metabacillus</taxon>
    </lineage>
</organism>
<dbReference type="Proteomes" id="UP000434639">
    <property type="component" value="Unassembled WGS sequence"/>
</dbReference>
<feature type="transmembrane region" description="Helical" evidence="1">
    <location>
        <begin position="7"/>
        <end position="24"/>
    </location>
</feature>
<dbReference type="AlphaFoldDB" id="A0A7X2V6S6"/>
<feature type="transmembrane region" description="Helical" evidence="1">
    <location>
        <begin position="30"/>
        <end position="49"/>
    </location>
</feature>
<evidence type="ECO:0000313" key="3">
    <source>
        <dbReference type="Proteomes" id="UP000434639"/>
    </source>
</evidence>
<protein>
    <submittedName>
        <fullName evidence="2">Uncharacterized protein</fullName>
    </submittedName>
</protein>
<gene>
    <name evidence="2" type="ORF">GKZ89_18860</name>
</gene>
<evidence type="ECO:0000256" key="1">
    <source>
        <dbReference type="SAM" id="Phobius"/>
    </source>
</evidence>
<accession>A0A7X2V6S6</accession>
<proteinExistence type="predicted"/>
<sequence length="58" mass="6566">MGKFDMVFDFILLIVLAFKGTVFYGIPAWVFAGVLLLGAGLFTYYHFAFKKQEKPAAR</sequence>
<dbReference type="RefSeq" id="WP_155113952.1">
    <property type="nucleotide sequence ID" value="NZ_WMIB01000029.1"/>
</dbReference>